<dbReference type="Proteomes" id="UP000292702">
    <property type="component" value="Unassembled WGS sequence"/>
</dbReference>
<protein>
    <submittedName>
        <fullName evidence="2">Uncharacterized protein</fullName>
    </submittedName>
</protein>
<name>A0A4R0R7H3_9APHY</name>
<evidence type="ECO:0000313" key="2">
    <source>
        <dbReference type="EMBL" id="TCD59789.1"/>
    </source>
</evidence>
<feature type="region of interest" description="Disordered" evidence="1">
    <location>
        <begin position="1"/>
        <end position="47"/>
    </location>
</feature>
<keyword evidence="3" id="KW-1185">Reference proteome</keyword>
<gene>
    <name evidence="2" type="ORF">EIP91_011466</name>
</gene>
<accession>A0A4R0R7H3</accession>
<dbReference type="AlphaFoldDB" id="A0A4R0R7H3"/>
<comment type="caution">
    <text evidence="2">The sequence shown here is derived from an EMBL/GenBank/DDBJ whole genome shotgun (WGS) entry which is preliminary data.</text>
</comment>
<organism evidence="2 3">
    <name type="scientific">Steccherinum ochraceum</name>
    <dbReference type="NCBI Taxonomy" id="92696"/>
    <lineage>
        <taxon>Eukaryota</taxon>
        <taxon>Fungi</taxon>
        <taxon>Dikarya</taxon>
        <taxon>Basidiomycota</taxon>
        <taxon>Agaricomycotina</taxon>
        <taxon>Agaricomycetes</taxon>
        <taxon>Polyporales</taxon>
        <taxon>Steccherinaceae</taxon>
        <taxon>Steccherinum</taxon>
    </lineage>
</organism>
<evidence type="ECO:0000256" key="1">
    <source>
        <dbReference type="SAM" id="MobiDB-lite"/>
    </source>
</evidence>
<sequence>MRSTQDLRPLIATTLDYPTPCDRPVQRHPPPPPSSGAARSPQRARCRVAQLSSSAHLRTHLASYSPTNVNRDTMALMSAPHPPATSPSSQFSFATVIVVPFRIDGSPLPSPLPSPRSLIQHHQGRTTVRTQL</sequence>
<evidence type="ECO:0000313" key="3">
    <source>
        <dbReference type="Proteomes" id="UP000292702"/>
    </source>
</evidence>
<feature type="region of interest" description="Disordered" evidence="1">
    <location>
        <begin position="108"/>
        <end position="132"/>
    </location>
</feature>
<proteinExistence type="predicted"/>
<dbReference type="EMBL" id="RWJN01000741">
    <property type="protein sequence ID" value="TCD59789.1"/>
    <property type="molecule type" value="Genomic_DNA"/>
</dbReference>
<reference evidence="2 3" key="1">
    <citation type="submission" date="2018-11" db="EMBL/GenBank/DDBJ databases">
        <title>Genome assembly of Steccherinum ochraceum LE-BIN_3174, the white-rot fungus of the Steccherinaceae family (The Residual Polyporoid clade, Polyporales, Basidiomycota).</title>
        <authorList>
            <person name="Fedorova T.V."/>
            <person name="Glazunova O.A."/>
            <person name="Landesman E.O."/>
            <person name="Moiseenko K.V."/>
            <person name="Psurtseva N.V."/>
            <person name="Savinova O.S."/>
            <person name="Shakhova N.V."/>
            <person name="Tyazhelova T.V."/>
            <person name="Vasina D.V."/>
        </authorList>
    </citation>
    <scope>NUCLEOTIDE SEQUENCE [LARGE SCALE GENOMIC DNA]</scope>
    <source>
        <strain evidence="2 3">LE-BIN_3174</strain>
    </source>
</reference>